<keyword evidence="2" id="KW-1185">Reference proteome</keyword>
<dbReference type="SUPFAM" id="SSF48403">
    <property type="entry name" value="Ankyrin repeat"/>
    <property type="match status" value="1"/>
</dbReference>
<comment type="caution">
    <text evidence="1">The sequence shown here is derived from an EMBL/GenBank/DDBJ whole genome shotgun (WGS) entry which is preliminary data.</text>
</comment>
<dbReference type="Proteomes" id="UP000193411">
    <property type="component" value="Unassembled WGS sequence"/>
</dbReference>
<evidence type="ECO:0000313" key="2">
    <source>
        <dbReference type="Proteomes" id="UP000193411"/>
    </source>
</evidence>
<reference evidence="1 2" key="1">
    <citation type="submission" date="2016-07" db="EMBL/GenBank/DDBJ databases">
        <title>Pervasive Adenine N6-methylation of Active Genes in Fungi.</title>
        <authorList>
            <consortium name="DOE Joint Genome Institute"/>
            <person name="Mondo S.J."/>
            <person name="Dannebaum R.O."/>
            <person name="Kuo R.C."/>
            <person name="Labutti K."/>
            <person name="Haridas S."/>
            <person name="Kuo A."/>
            <person name="Salamov A."/>
            <person name="Ahrendt S.R."/>
            <person name="Lipzen A."/>
            <person name="Sullivan W."/>
            <person name="Andreopoulos W.B."/>
            <person name="Clum A."/>
            <person name="Lindquist E."/>
            <person name="Daum C."/>
            <person name="Ramamoorthy G.K."/>
            <person name="Gryganskyi A."/>
            <person name="Culley D."/>
            <person name="Magnuson J.K."/>
            <person name="James T.Y."/>
            <person name="O'Malley M.A."/>
            <person name="Stajich J.E."/>
            <person name="Spatafora J.W."/>
            <person name="Visel A."/>
            <person name="Grigoriev I.V."/>
        </authorList>
    </citation>
    <scope>NUCLEOTIDE SEQUENCE [LARGE SCALE GENOMIC DNA]</scope>
    <source>
        <strain evidence="1 2">PL171</strain>
    </source>
</reference>
<dbReference type="EMBL" id="MCFL01000002">
    <property type="protein sequence ID" value="ORZ40676.1"/>
    <property type="molecule type" value="Genomic_DNA"/>
</dbReference>
<dbReference type="InterPro" id="IPR052050">
    <property type="entry name" value="SecEffector_AnkRepeat"/>
</dbReference>
<sequence length="655" mass="73672">MDPLSLAADSLPLELVERLIAVAIHVLQCRPGRHGPDAWAYHDVTDTNPLTNPLHTLLCALGPRRDYPDITLAAFSRCWWVDLDCASAIGDIELLNVMDRLAQTAGARASLSRRPLQWTHVAMDQSSKKGFVHVLDWWYKRFGAACWYTEAALTGAAEAGHLDALKWWVDRKDGLSCELNNKILLHATLGGHLDICEWWLTHHCNERNPSDAYRMPVMHGLLHALVHAIRSHDTEFRMFHWWLAQPFCRAPKVRHLKRASYNQLKDLQVAIWTHRETSTEVIARIPDLMDSVDVTLPVQVAAGMCAGVLPGDGATKLLDAHAPRVWEAFVDLVAMASLAGHVHVLDWFVRQPLLGKLDQGMLATLASMSISSALGAGHVHVLDWWVSACPWLDTVREALSLDTQSAVREASQAGHVHVLGWWKSQSPFPYSCGPFTLQAAAQAGHVSVLEWWLESDKNKATELRARMNDVIRAASSHNQVCVLDWWSQQQHFTKTSGDTMATITAASFSGSIDALQWWAATDWFVDWHERGNAMFSLDLPRPQTFDWWIEYLWTDQTSLQDPERHSNFHYQLFLALVQSHCTILLHKYVRRFGFPNAASKAVLPGEPHLADQVGLKSLQKGHVCTKPDPVVVETHISQTARHVKAWLTMKGIYSC</sequence>
<evidence type="ECO:0000313" key="1">
    <source>
        <dbReference type="EMBL" id="ORZ40676.1"/>
    </source>
</evidence>
<dbReference type="AlphaFoldDB" id="A0A1Y2I1C5"/>
<proteinExistence type="predicted"/>
<gene>
    <name evidence="1" type="ORF">BCR44DRAFT_1423573</name>
</gene>
<dbReference type="PANTHER" id="PTHR46586">
    <property type="entry name" value="ANKYRIN REPEAT-CONTAINING PROTEIN"/>
    <property type="match status" value="1"/>
</dbReference>
<accession>A0A1Y2I1C5</accession>
<protein>
    <submittedName>
        <fullName evidence="1">Uncharacterized protein</fullName>
    </submittedName>
</protein>
<organism evidence="1 2">
    <name type="scientific">Catenaria anguillulae PL171</name>
    <dbReference type="NCBI Taxonomy" id="765915"/>
    <lineage>
        <taxon>Eukaryota</taxon>
        <taxon>Fungi</taxon>
        <taxon>Fungi incertae sedis</taxon>
        <taxon>Blastocladiomycota</taxon>
        <taxon>Blastocladiomycetes</taxon>
        <taxon>Blastocladiales</taxon>
        <taxon>Catenariaceae</taxon>
        <taxon>Catenaria</taxon>
    </lineage>
</organism>
<dbReference type="SUPFAM" id="SSF140860">
    <property type="entry name" value="Pseudo ankyrin repeat-like"/>
    <property type="match status" value="1"/>
</dbReference>
<dbReference type="OrthoDB" id="187035at2759"/>
<dbReference type="InterPro" id="IPR036770">
    <property type="entry name" value="Ankyrin_rpt-contain_sf"/>
</dbReference>
<name>A0A1Y2I1C5_9FUNG</name>
<dbReference type="PANTHER" id="PTHR46586:SF3">
    <property type="entry name" value="ANKYRIN REPEAT-CONTAINING PROTEIN"/>
    <property type="match status" value="1"/>
</dbReference>